<dbReference type="RefSeq" id="WP_115878263.1">
    <property type="nucleotide sequence ID" value="NZ_QTTQ01000009.1"/>
</dbReference>
<evidence type="ECO:0000313" key="2">
    <source>
        <dbReference type="Proteomes" id="UP000256429"/>
    </source>
</evidence>
<accession>A0A3D9RVK9</accession>
<sequence>MKKIIYLIMAFTMVLTTSCDPMEDIHDAIDAQNEIITGEIVFEMSDEDYDELDLSYGNFSSIDDAKSMIPMLLADKYPVWGDGSLATVTFKLYNPLSSPSADVYELSDDEHNAITGKTYGNFDRDYHIFNYLDATYPTPNNGDFYSLRYRFYAGGESTLTDGFLFENGEWIRFAGFTEDEYKAMGESYPNFSSHDEAALKIPLALPDIFKFSPKSAGDIVQAMYELYKGGGVTKSYVNNYVFDGSTWSKYNNVSKETIKFGHDGSVWVPDNTIKYTLTQADYDSLGTEYGDPGYYNNFDVREGNDNYESPESILAYINIVLFNNFPGMAEGQKFAIKYDVYSGAAEVWEMKVVLSGGAYVLQ</sequence>
<dbReference type="OrthoDB" id="1013052at2"/>
<evidence type="ECO:0008006" key="3">
    <source>
        <dbReference type="Google" id="ProtNLM"/>
    </source>
</evidence>
<name>A0A3D9RVK9_9FLAO</name>
<comment type="caution">
    <text evidence="1">The sequence shown here is derived from an EMBL/GenBank/DDBJ whole genome shotgun (WGS) entry which is preliminary data.</text>
</comment>
<protein>
    <recommendedName>
        <fullName evidence="3">DUF5017 domain-containing protein</fullName>
    </recommendedName>
</protein>
<dbReference type="PROSITE" id="PS51257">
    <property type="entry name" value="PROKAR_LIPOPROTEIN"/>
    <property type="match status" value="1"/>
</dbReference>
<organism evidence="1 2">
    <name type="scientific">Lutibacter oceani</name>
    <dbReference type="NCBI Taxonomy" id="1853311"/>
    <lineage>
        <taxon>Bacteria</taxon>
        <taxon>Pseudomonadati</taxon>
        <taxon>Bacteroidota</taxon>
        <taxon>Flavobacteriia</taxon>
        <taxon>Flavobacteriales</taxon>
        <taxon>Flavobacteriaceae</taxon>
        <taxon>Lutibacter</taxon>
    </lineage>
</organism>
<dbReference type="EMBL" id="QTTQ01000009">
    <property type="protein sequence ID" value="REE83508.1"/>
    <property type="molecule type" value="Genomic_DNA"/>
</dbReference>
<evidence type="ECO:0000313" key="1">
    <source>
        <dbReference type="EMBL" id="REE83508.1"/>
    </source>
</evidence>
<keyword evidence="2" id="KW-1185">Reference proteome</keyword>
<dbReference type="AlphaFoldDB" id="A0A3D9RVK9"/>
<gene>
    <name evidence="1" type="ORF">BX611_0799</name>
</gene>
<reference evidence="1 2" key="1">
    <citation type="submission" date="2018-08" db="EMBL/GenBank/DDBJ databases">
        <title>Genomic Encyclopedia of Type Strains, Phase III (KMG-III): the genomes of soil and plant-associated and newly described type strains.</title>
        <authorList>
            <person name="Whitman W."/>
        </authorList>
    </citation>
    <scope>NUCLEOTIDE SEQUENCE [LARGE SCALE GENOMIC DNA]</scope>
    <source>
        <strain evidence="1 2">325-5</strain>
    </source>
</reference>
<proteinExistence type="predicted"/>
<dbReference type="Proteomes" id="UP000256429">
    <property type="component" value="Unassembled WGS sequence"/>
</dbReference>